<sequence length="265" mass="31791">MKEYYKKLNKSEKEVELEINKIFKESFFVEDEKDGERFGANKLRRLIKSWKKWLNKADIDKYNQLFKNFDVENFAEIRAYFSENHANIIKEMKSEHKDLFTEFSQFLRETIGAKTRLRILLFGIEEDRKIKEFPFAKPPNYPQEYDIPMSLLQVDLNQLEIEEWLAKYYTEGLKTIDENHNFDPMIFYGSSLLAQIHYINETKGENSDIKWVETRKTILGIVDSLREIDSKNTIIFGNLKLNELYQIIKFPDYFTREKEIAKVIF</sequence>
<accession>A0A1I8BSA2</accession>
<evidence type="ECO:0000313" key="1">
    <source>
        <dbReference type="Proteomes" id="UP000095281"/>
    </source>
</evidence>
<reference evidence="2" key="1">
    <citation type="submission" date="2016-11" db="UniProtKB">
        <authorList>
            <consortium name="WormBaseParasite"/>
        </authorList>
    </citation>
    <scope>IDENTIFICATION</scope>
</reference>
<protein>
    <submittedName>
        <fullName evidence="2">DUF4135 domain-containing protein</fullName>
    </submittedName>
</protein>
<dbReference type="WBParaSite" id="MhA1_Contig518.frz3.gene16">
    <property type="protein sequence ID" value="MhA1_Contig518.frz3.gene16"/>
    <property type="gene ID" value="MhA1_Contig518.frz3.gene16"/>
</dbReference>
<dbReference type="AlphaFoldDB" id="A0A1I8BSA2"/>
<evidence type="ECO:0000313" key="2">
    <source>
        <dbReference type="WBParaSite" id="MhA1_Contig518.frz3.gene16"/>
    </source>
</evidence>
<proteinExistence type="predicted"/>
<organism evidence="1 2">
    <name type="scientific">Meloidogyne hapla</name>
    <name type="common">Root-knot nematode worm</name>
    <dbReference type="NCBI Taxonomy" id="6305"/>
    <lineage>
        <taxon>Eukaryota</taxon>
        <taxon>Metazoa</taxon>
        <taxon>Ecdysozoa</taxon>
        <taxon>Nematoda</taxon>
        <taxon>Chromadorea</taxon>
        <taxon>Rhabditida</taxon>
        <taxon>Tylenchina</taxon>
        <taxon>Tylenchomorpha</taxon>
        <taxon>Tylenchoidea</taxon>
        <taxon>Meloidogynidae</taxon>
        <taxon>Meloidogyninae</taxon>
        <taxon>Meloidogyne</taxon>
    </lineage>
</organism>
<keyword evidence="1" id="KW-1185">Reference proteome</keyword>
<name>A0A1I8BSA2_MELHA</name>
<dbReference type="Proteomes" id="UP000095281">
    <property type="component" value="Unplaced"/>
</dbReference>